<dbReference type="CDD" id="cd16936">
    <property type="entry name" value="HATPase_RsbW-like"/>
    <property type="match status" value="1"/>
</dbReference>
<dbReference type="SMART" id="SM00387">
    <property type="entry name" value="HATPase_c"/>
    <property type="match status" value="1"/>
</dbReference>
<dbReference type="NCBIfam" id="TIGR00229">
    <property type="entry name" value="sensory_box"/>
    <property type="match status" value="2"/>
</dbReference>
<dbReference type="InterPro" id="IPR013656">
    <property type="entry name" value="PAS_4"/>
</dbReference>
<dbReference type="PROSITE" id="PS50113">
    <property type="entry name" value="PAC"/>
    <property type="match status" value="1"/>
</dbReference>
<dbReference type="InterPro" id="IPR035965">
    <property type="entry name" value="PAS-like_dom_sf"/>
</dbReference>
<dbReference type="PANTHER" id="PTHR43304">
    <property type="entry name" value="PHYTOCHROME-LIKE PROTEIN CPH1"/>
    <property type="match status" value="1"/>
</dbReference>
<feature type="domain" description="PAS" evidence="8">
    <location>
        <begin position="122"/>
        <end position="195"/>
    </location>
</feature>
<evidence type="ECO:0000256" key="2">
    <source>
        <dbReference type="ARBA" id="ARBA00012438"/>
    </source>
</evidence>
<keyword evidence="4" id="KW-0808">Transferase</keyword>
<keyword evidence="3" id="KW-0597">Phosphoprotein</keyword>
<dbReference type="Pfam" id="PF02518">
    <property type="entry name" value="HATPase_c"/>
    <property type="match status" value="1"/>
</dbReference>
<dbReference type="InterPro" id="IPR001610">
    <property type="entry name" value="PAC"/>
</dbReference>
<dbReference type="InterPro" id="IPR005467">
    <property type="entry name" value="His_kinase_dom"/>
</dbReference>
<dbReference type="InterPro" id="IPR013655">
    <property type="entry name" value="PAS_fold_3"/>
</dbReference>
<accession>A0A256IPN3</accession>
<dbReference type="AlphaFoldDB" id="A0A256IPN3"/>
<dbReference type="Proteomes" id="UP000216308">
    <property type="component" value="Unassembled WGS sequence"/>
</dbReference>
<dbReference type="SUPFAM" id="SSF55785">
    <property type="entry name" value="PYP-like sensor domain (PAS domain)"/>
    <property type="match status" value="2"/>
</dbReference>
<evidence type="ECO:0000313" key="10">
    <source>
        <dbReference type="EMBL" id="OYR58246.1"/>
    </source>
</evidence>
<dbReference type="SMART" id="SM00091">
    <property type="entry name" value="PAS"/>
    <property type="match status" value="2"/>
</dbReference>
<dbReference type="EMBL" id="NHPJ01000042">
    <property type="protein sequence ID" value="OYR58246.1"/>
    <property type="molecule type" value="Genomic_DNA"/>
</dbReference>
<gene>
    <name evidence="10" type="ORF">DJ70_03770</name>
</gene>
<feature type="region of interest" description="Disordered" evidence="6">
    <location>
        <begin position="452"/>
        <end position="483"/>
    </location>
</feature>
<proteinExistence type="predicted"/>
<dbReference type="InterPro" id="IPR003594">
    <property type="entry name" value="HATPase_dom"/>
</dbReference>
<dbReference type="Pfam" id="PF08447">
    <property type="entry name" value="PAS_3"/>
    <property type="match status" value="1"/>
</dbReference>
<dbReference type="PROSITE" id="PS50109">
    <property type="entry name" value="HIS_KIN"/>
    <property type="match status" value="1"/>
</dbReference>
<dbReference type="CDD" id="cd00130">
    <property type="entry name" value="PAS"/>
    <property type="match status" value="2"/>
</dbReference>
<evidence type="ECO:0000256" key="4">
    <source>
        <dbReference type="ARBA" id="ARBA00022679"/>
    </source>
</evidence>
<dbReference type="InterPro" id="IPR052162">
    <property type="entry name" value="Sensor_kinase/Photoreceptor"/>
</dbReference>
<dbReference type="PANTHER" id="PTHR43304:SF1">
    <property type="entry name" value="PAC DOMAIN-CONTAINING PROTEIN"/>
    <property type="match status" value="1"/>
</dbReference>
<dbReference type="InterPro" id="IPR000014">
    <property type="entry name" value="PAS"/>
</dbReference>
<dbReference type="SMART" id="SM00086">
    <property type="entry name" value="PAC"/>
    <property type="match status" value="2"/>
</dbReference>
<keyword evidence="5" id="KW-0418">Kinase</keyword>
<evidence type="ECO:0000256" key="6">
    <source>
        <dbReference type="SAM" id="MobiDB-lite"/>
    </source>
</evidence>
<evidence type="ECO:0000313" key="11">
    <source>
        <dbReference type="Proteomes" id="UP000216308"/>
    </source>
</evidence>
<dbReference type="RefSeq" id="WP_094530293.1">
    <property type="nucleotide sequence ID" value="NZ_NHPJ01000042.1"/>
</dbReference>
<dbReference type="Pfam" id="PF08448">
    <property type="entry name" value="PAS_4"/>
    <property type="match status" value="1"/>
</dbReference>
<dbReference type="EC" id="2.7.13.3" evidence="2"/>
<feature type="domain" description="PAS" evidence="8">
    <location>
        <begin position="3"/>
        <end position="73"/>
    </location>
</feature>
<sequence length="483" mass="53407">MTDPSEPETLLDLAGETVAVVDEDGVFRYLNATVTEMLGYDPDELVGETALAFVHPEDEARVVRAFDAVVDGEPPPDAPLEYRYRTAAGDWTRLRSVLSPPAETGLDGYVVRSRNVTGETESVRRLETIVSASPDVLWMFDADWSELLFVNDSLEAVFGLAPADLRGDPDRFLEIVHPDDRPVVERAMARLSAGEEIRIDYRIEPSTGAMKWVRVPAEPVYGVDDEVVAVSGFARDVTDEYRRTPQLTVMDNLLRHTVRNDMNVVMGTAERIAERTTAGLEADAETIRRVAAELLETAEKQRDVIDLLGEGGAPRPIPVEPIVSEAVERMRAREPRGEFDVSCAPEATAVAIPELRYAIDELVENAVEHAESTPEVRIEVDRDDGRVTVAVRDNCPPIPVEQRRAITDEWVMDRLRHTVGMGLWLVYWTAERSGGELAFDTRRDGNVVTLAVPSAHDEAPSEPTDAAGRAPIRPARRNGIAPE</sequence>
<comment type="caution">
    <text evidence="10">The sequence shown here is derived from an EMBL/GenBank/DDBJ whole genome shotgun (WGS) entry which is preliminary data.</text>
</comment>
<feature type="domain" description="PAC" evidence="9">
    <location>
        <begin position="197"/>
        <end position="249"/>
    </location>
</feature>
<dbReference type="SUPFAM" id="SSF55874">
    <property type="entry name" value="ATPase domain of HSP90 chaperone/DNA topoisomerase II/histidine kinase"/>
    <property type="match status" value="1"/>
</dbReference>
<protein>
    <recommendedName>
        <fullName evidence="2">histidine kinase</fullName>
        <ecNumber evidence="2">2.7.13.3</ecNumber>
    </recommendedName>
</protein>
<evidence type="ECO:0000256" key="5">
    <source>
        <dbReference type="ARBA" id="ARBA00022777"/>
    </source>
</evidence>
<dbReference type="InterPro" id="IPR000700">
    <property type="entry name" value="PAS-assoc_C"/>
</dbReference>
<organism evidence="10 11">
    <name type="scientific">Halorubrum halodurans</name>
    <dbReference type="NCBI Taxonomy" id="1383851"/>
    <lineage>
        <taxon>Archaea</taxon>
        <taxon>Methanobacteriati</taxon>
        <taxon>Methanobacteriota</taxon>
        <taxon>Stenosarchaea group</taxon>
        <taxon>Halobacteria</taxon>
        <taxon>Halobacteriales</taxon>
        <taxon>Haloferacaceae</taxon>
        <taxon>Halorubrum</taxon>
    </lineage>
</organism>
<feature type="domain" description="Histidine kinase" evidence="7">
    <location>
        <begin position="253"/>
        <end position="456"/>
    </location>
</feature>
<dbReference type="InterPro" id="IPR036890">
    <property type="entry name" value="HATPase_C_sf"/>
</dbReference>
<evidence type="ECO:0000259" key="9">
    <source>
        <dbReference type="PROSITE" id="PS50113"/>
    </source>
</evidence>
<comment type="catalytic activity">
    <reaction evidence="1">
        <text>ATP + protein L-histidine = ADP + protein N-phospho-L-histidine.</text>
        <dbReference type="EC" id="2.7.13.3"/>
    </reaction>
</comment>
<reference evidence="10 11" key="1">
    <citation type="journal article" date="2014" name="Front. Microbiol.">
        <title>Population and genomic analysis of the genus Halorubrum.</title>
        <authorList>
            <person name="Fullmer M.S."/>
            <person name="Soucy S.M."/>
            <person name="Swithers K.S."/>
            <person name="Makkay A.M."/>
            <person name="Wheeler R."/>
            <person name="Ventosa A."/>
            <person name="Gogarten J.P."/>
            <person name="Papke R.T."/>
        </authorList>
    </citation>
    <scope>NUCLEOTIDE SEQUENCE [LARGE SCALE GENOMIC DNA]</scope>
    <source>
        <strain evidence="10 11">Cb34</strain>
    </source>
</reference>
<feature type="compositionally biased region" description="Low complexity" evidence="6">
    <location>
        <begin position="466"/>
        <end position="483"/>
    </location>
</feature>
<dbReference type="Gene3D" id="3.30.450.20">
    <property type="entry name" value="PAS domain"/>
    <property type="match status" value="2"/>
</dbReference>
<name>A0A256IPN3_9EURY</name>
<evidence type="ECO:0000256" key="3">
    <source>
        <dbReference type="ARBA" id="ARBA00022553"/>
    </source>
</evidence>
<evidence type="ECO:0000259" key="7">
    <source>
        <dbReference type="PROSITE" id="PS50109"/>
    </source>
</evidence>
<dbReference type="PROSITE" id="PS50112">
    <property type="entry name" value="PAS"/>
    <property type="match status" value="2"/>
</dbReference>
<evidence type="ECO:0000256" key="1">
    <source>
        <dbReference type="ARBA" id="ARBA00000085"/>
    </source>
</evidence>
<dbReference type="GO" id="GO:0004673">
    <property type="term" value="F:protein histidine kinase activity"/>
    <property type="evidence" value="ECO:0007669"/>
    <property type="project" value="UniProtKB-EC"/>
</dbReference>
<evidence type="ECO:0000259" key="8">
    <source>
        <dbReference type="PROSITE" id="PS50112"/>
    </source>
</evidence>
<dbReference type="Gene3D" id="3.30.565.10">
    <property type="entry name" value="Histidine kinase-like ATPase, C-terminal domain"/>
    <property type="match status" value="1"/>
</dbReference>
<dbReference type="OrthoDB" id="106630at2157"/>
<keyword evidence="11" id="KW-1185">Reference proteome</keyword>